<name>D6PDI3_9BACT</name>
<organism evidence="5">
    <name type="scientific">uncultured marine bacterium MedDCM-OCT-S05-C259</name>
    <dbReference type="NCBI Taxonomy" id="743065"/>
    <lineage>
        <taxon>Bacteria</taxon>
        <taxon>environmental samples</taxon>
    </lineage>
</organism>
<dbReference type="InterPro" id="IPR029058">
    <property type="entry name" value="AB_hydrolase_fold"/>
</dbReference>
<dbReference type="Pfam" id="PF02230">
    <property type="entry name" value="Abhydrolase_2"/>
    <property type="match status" value="1"/>
</dbReference>
<protein>
    <submittedName>
        <fullName evidence="5">Poly 3 hydroxybutyrate depolymerase</fullName>
    </submittedName>
</protein>
<dbReference type="Gene3D" id="3.40.50.1820">
    <property type="entry name" value="alpha/beta hydrolase"/>
    <property type="match status" value="1"/>
</dbReference>
<reference evidence="5" key="1">
    <citation type="journal article" date="2010" name="ISME J.">
        <title>Metagenome of the Mediterranean deep chlorophyll maximum studied by direct and fosmid library 454 pyrosequencing.</title>
        <authorList>
            <person name="Ghai R."/>
            <person name="Martin-Cuadrado A.B."/>
            <person name="Molto A.G."/>
            <person name="Heredia I.G."/>
            <person name="Cabrera R."/>
            <person name="Martin J."/>
            <person name="Verdu M."/>
            <person name="Deschamps P."/>
            <person name="Moreira D."/>
            <person name="Lopez-Garcia P."/>
            <person name="Mira A."/>
            <person name="Rodriguez-Valera F."/>
        </authorList>
    </citation>
    <scope>NUCLEOTIDE SEQUENCE</scope>
</reference>
<sequence length="291" mass="32557">MKFFFKPVSCISFLFLFACGGGSSSSDAEIINPITPPTPNDLPECNPSGYEKTFYCTYTRLGLDREFYVYVPDDIFSKTANPPLLFNLHGYRRQAIDFLGYSGFQILADEDKFIVIYPQGSILPSSGEPHWNDTGWSSESPADDVDFISSLIDWSLTNYQINPNRVYATGKSNGGKMSYHLACNLRYRIAGVASVGGTMNPNTYSSCNPSHPTPIIHIHSEDDTVVPIDGNWRSLPLTEMMDYWNTYNACEDSRVTAITDENNDGESGEVFLNYACLNQVETNYFLQKYGA</sequence>
<evidence type="ECO:0000259" key="4">
    <source>
        <dbReference type="Pfam" id="PF02230"/>
    </source>
</evidence>
<dbReference type="InterPro" id="IPR003140">
    <property type="entry name" value="PLipase/COase/thioEstase"/>
</dbReference>
<feature type="signal peptide" evidence="3">
    <location>
        <begin position="1"/>
        <end position="28"/>
    </location>
</feature>
<evidence type="ECO:0000256" key="2">
    <source>
        <dbReference type="ARBA" id="ARBA00022801"/>
    </source>
</evidence>
<dbReference type="PANTHER" id="PTHR43037">
    <property type="entry name" value="UNNAMED PRODUCT-RELATED"/>
    <property type="match status" value="1"/>
</dbReference>
<evidence type="ECO:0000256" key="1">
    <source>
        <dbReference type="ARBA" id="ARBA00022729"/>
    </source>
</evidence>
<dbReference type="PANTHER" id="PTHR43037:SF5">
    <property type="entry name" value="FERULOYL ESTERASE"/>
    <property type="match status" value="1"/>
</dbReference>
<evidence type="ECO:0000313" key="5">
    <source>
        <dbReference type="EMBL" id="ADD93784.1"/>
    </source>
</evidence>
<dbReference type="PROSITE" id="PS51257">
    <property type="entry name" value="PROKAR_LIPOPROTEIN"/>
    <property type="match status" value="1"/>
</dbReference>
<accession>D6PDI3</accession>
<dbReference type="InterPro" id="IPR050955">
    <property type="entry name" value="Plant_Biomass_Hydrol_Est"/>
</dbReference>
<feature type="domain" description="Phospholipase/carboxylesterase/thioesterase" evidence="4">
    <location>
        <begin position="145"/>
        <end position="228"/>
    </location>
</feature>
<keyword evidence="2" id="KW-0378">Hydrolase</keyword>
<proteinExistence type="predicted"/>
<evidence type="ECO:0000256" key="3">
    <source>
        <dbReference type="SAM" id="SignalP"/>
    </source>
</evidence>
<keyword evidence="1 3" id="KW-0732">Signal</keyword>
<dbReference type="EMBL" id="GU942997">
    <property type="protein sequence ID" value="ADD93784.1"/>
    <property type="molecule type" value="Genomic_DNA"/>
</dbReference>
<dbReference type="GO" id="GO:0016787">
    <property type="term" value="F:hydrolase activity"/>
    <property type="evidence" value="ECO:0007669"/>
    <property type="project" value="UniProtKB-KW"/>
</dbReference>
<feature type="chain" id="PRO_5003087216" evidence="3">
    <location>
        <begin position="29"/>
        <end position="291"/>
    </location>
</feature>
<dbReference type="AlphaFoldDB" id="D6PDI3"/>
<dbReference type="SUPFAM" id="SSF53474">
    <property type="entry name" value="alpha/beta-Hydrolases"/>
    <property type="match status" value="1"/>
</dbReference>